<dbReference type="RefSeq" id="WP_051913832.1">
    <property type="nucleotide sequence ID" value="NZ_JMQM01000001.1"/>
</dbReference>
<evidence type="ECO:0000313" key="2">
    <source>
        <dbReference type="EMBL" id="KFB10320.1"/>
    </source>
</evidence>
<dbReference type="Proteomes" id="UP000053675">
    <property type="component" value="Unassembled WGS sequence"/>
</dbReference>
<sequence length="153" mass="17020">MILAHIKQSLRETFPVRASEWALALMLLNWSLILVLNPDLFSDGASYRPLAALMKQDTWALLCLVAGAGRLIFLAINGAWRRSPHLRALGAFIACLFWFQITVGFAQAGTWSTGLAVYPVLLLLDSYNVMRAVTDAAASDQRHQERARVGNRH</sequence>
<keyword evidence="1" id="KW-1133">Transmembrane helix</keyword>
<dbReference type="STRING" id="472175.EL18_01351"/>
<keyword evidence="3" id="KW-1185">Reference proteome</keyword>
<reference evidence="2 3" key="1">
    <citation type="submission" date="2014-05" db="EMBL/GenBank/DDBJ databases">
        <title>Draft Genome Sequence of Nitratireductor basaltis Strain UMTGB225, A Marine Bacterium Isolated from Green Barrel Tunicate.</title>
        <authorList>
            <person name="Gan H.Y."/>
        </authorList>
    </citation>
    <scope>NUCLEOTIDE SEQUENCE [LARGE SCALE GENOMIC DNA]</scope>
    <source>
        <strain evidence="2 3">UMTGB225</strain>
    </source>
</reference>
<comment type="caution">
    <text evidence="2">The sequence shown here is derived from an EMBL/GenBank/DDBJ whole genome shotgun (WGS) entry which is preliminary data.</text>
</comment>
<evidence type="ECO:0008006" key="4">
    <source>
        <dbReference type="Google" id="ProtNLM"/>
    </source>
</evidence>
<keyword evidence="1" id="KW-0472">Membrane</keyword>
<name>A0A084UBI4_9HYPH</name>
<proteinExistence type="predicted"/>
<feature type="transmembrane region" description="Helical" evidence="1">
    <location>
        <begin position="88"/>
        <end position="109"/>
    </location>
</feature>
<protein>
    <recommendedName>
        <fullName evidence="4">Transmembrane protein</fullName>
    </recommendedName>
</protein>
<dbReference type="EMBL" id="JMQM01000001">
    <property type="protein sequence ID" value="KFB10320.1"/>
    <property type="molecule type" value="Genomic_DNA"/>
</dbReference>
<evidence type="ECO:0000313" key="3">
    <source>
        <dbReference type="Proteomes" id="UP000053675"/>
    </source>
</evidence>
<gene>
    <name evidence="2" type="ORF">EL18_01351</name>
</gene>
<dbReference type="AlphaFoldDB" id="A0A084UBI4"/>
<dbReference type="eggNOG" id="ENOG5032XAE">
    <property type="taxonomic scope" value="Bacteria"/>
</dbReference>
<dbReference type="PATRIC" id="fig|472175.3.peg.1365"/>
<organism evidence="2 3">
    <name type="scientific">Nitratireductor basaltis</name>
    <dbReference type="NCBI Taxonomy" id="472175"/>
    <lineage>
        <taxon>Bacteria</taxon>
        <taxon>Pseudomonadati</taxon>
        <taxon>Pseudomonadota</taxon>
        <taxon>Alphaproteobacteria</taxon>
        <taxon>Hyphomicrobiales</taxon>
        <taxon>Phyllobacteriaceae</taxon>
        <taxon>Nitratireductor</taxon>
    </lineage>
</organism>
<keyword evidence="1" id="KW-0812">Transmembrane</keyword>
<dbReference type="OrthoDB" id="7502269at2"/>
<feature type="transmembrane region" description="Helical" evidence="1">
    <location>
        <begin position="58"/>
        <end position="76"/>
    </location>
</feature>
<feature type="transmembrane region" description="Helical" evidence="1">
    <location>
        <begin position="21"/>
        <end position="38"/>
    </location>
</feature>
<accession>A0A084UBI4</accession>
<evidence type="ECO:0000256" key="1">
    <source>
        <dbReference type="SAM" id="Phobius"/>
    </source>
</evidence>